<comment type="caution">
    <text evidence="2">The sequence shown here is derived from an EMBL/GenBank/DDBJ whole genome shotgun (WGS) entry which is preliminary data.</text>
</comment>
<dbReference type="Proteomes" id="UP000373149">
    <property type="component" value="Unassembled WGS sequence"/>
</dbReference>
<reference evidence="2 3" key="1">
    <citation type="submission" date="2019-09" db="EMBL/GenBank/DDBJ databases">
        <authorList>
            <person name="Duangmal K."/>
            <person name="Teo W.F.A."/>
            <person name="Lipun K."/>
        </authorList>
    </citation>
    <scope>NUCLEOTIDE SEQUENCE [LARGE SCALE GENOMIC DNA]</scope>
    <source>
        <strain evidence="2 3">K1PN6</strain>
    </source>
</reference>
<dbReference type="AlphaFoldDB" id="A0A5N8WZH2"/>
<proteinExistence type="predicted"/>
<evidence type="ECO:0000313" key="2">
    <source>
        <dbReference type="EMBL" id="MPY52763.1"/>
    </source>
</evidence>
<evidence type="ECO:0000313" key="3">
    <source>
        <dbReference type="Proteomes" id="UP000373149"/>
    </source>
</evidence>
<name>A0A5N8WZH2_9ACTN</name>
<dbReference type="RefSeq" id="WP_152866958.1">
    <property type="nucleotide sequence ID" value="NZ_VMNX01000153.1"/>
</dbReference>
<evidence type="ECO:0000256" key="1">
    <source>
        <dbReference type="SAM" id="Phobius"/>
    </source>
</evidence>
<feature type="transmembrane region" description="Helical" evidence="1">
    <location>
        <begin position="41"/>
        <end position="61"/>
    </location>
</feature>
<sequence>MSAWLVSKHTVGGTAVRAAGHALAATVLATGLHHATTDSRVSWPAVALAAAVLAVCAYAVLREGAPRWSAVALAAVQALLPGYLELTGSEIPATALDDHLRLPSAWHHDPLVMAALNFLAGLALVCFFRSASDLPERLAHAVAGAVAGAVGGWWTWLLYVIGLVLGLTGTPRPRPTRPPLPAVSLPPRHALTVLLHRAQPCAP</sequence>
<feature type="transmembrane region" description="Helical" evidence="1">
    <location>
        <begin position="138"/>
        <end position="167"/>
    </location>
</feature>
<protein>
    <submittedName>
        <fullName evidence="2">Uncharacterized protein</fullName>
    </submittedName>
</protein>
<dbReference type="EMBL" id="VMNX01000153">
    <property type="protein sequence ID" value="MPY52763.1"/>
    <property type="molecule type" value="Genomic_DNA"/>
</dbReference>
<organism evidence="2 3">
    <name type="scientific">Streptomyces acidicola</name>
    <dbReference type="NCBI Taxonomy" id="2596892"/>
    <lineage>
        <taxon>Bacteria</taxon>
        <taxon>Bacillati</taxon>
        <taxon>Actinomycetota</taxon>
        <taxon>Actinomycetes</taxon>
        <taxon>Kitasatosporales</taxon>
        <taxon>Streptomycetaceae</taxon>
        <taxon>Streptomyces</taxon>
    </lineage>
</organism>
<keyword evidence="1" id="KW-0472">Membrane</keyword>
<feature type="transmembrane region" description="Helical" evidence="1">
    <location>
        <begin position="111"/>
        <end position="132"/>
    </location>
</feature>
<accession>A0A5N8WZH2</accession>
<keyword evidence="1" id="KW-0812">Transmembrane</keyword>
<keyword evidence="3" id="KW-1185">Reference proteome</keyword>
<keyword evidence="1" id="KW-1133">Transmembrane helix</keyword>
<gene>
    <name evidence="2" type="ORF">FPZ41_31080</name>
</gene>